<dbReference type="InterPro" id="IPR034325">
    <property type="entry name" value="S-100_dom"/>
</dbReference>
<dbReference type="InterPro" id="IPR018247">
    <property type="entry name" value="EF_Hand_1_Ca_BS"/>
</dbReference>
<reference evidence="6 7" key="2">
    <citation type="submission" date="2025-04" db="UniProtKB">
        <authorList>
            <consortium name="RefSeq"/>
        </authorList>
    </citation>
    <scope>IDENTIFICATION</scope>
</reference>
<dbReference type="PANTHER" id="PTHR11639:SF130">
    <property type="entry name" value="PROTEIN S100-A11"/>
    <property type="match status" value="1"/>
</dbReference>
<dbReference type="Proteomes" id="UP000694891">
    <property type="component" value="Unplaced"/>
</dbReference>
<reference evidence="4" key="1">
    <citation type="submission" date="2023-09" db="UniProtKB">
        <authorList>
            <consortium name="Ensembl"/>
        </authorList>
    </citation>
    <scope>IDENTIFICATION</scope>
</reference>
<evidence type="ECO:0000313" key="4">
    <source>
        <dbReference type="Ensembl" id="ENSSPAP00000029392.1"/>
    </source>
</evidence>
<dbReference type="Ensembl" id="ENSSPAT00000029862.1">
    <property type="protein sequence ID" value="ENSSPAP00000029392.1"/>
    <property type="gene ID" value="ENSSPAG00000022089.1"/>
</dbReference>
<dbReference type="GO" id="GO:0005509">
    <property type="term" value="F:calcium ion binding"/>
    <property type="evidence" value="ECO:0007669"/>
    <property type="project" value="InterPro"/>
</dbReference>
<accession>A0A3B5BLP1</accession>
<dbReference type="Pfam" id="PF01023">
    <property type="entry name" value="S_100"/>
    <property type="match status" value="1"/>
</dbReference>
<dbReference type="GO" id="GO:0048306">
    <property type="term" value="F:calcium-dependent protein binding"/>
    <property type="evidence" value="ECO:0007669"/>
    <property type="project" value="TreeGrafter"/>
</dbReference>
<dbReference type="InterPro" id="IPR011992">
    <property type="entry name" value="EF-hand-dom_pair"/>
</dbReference>
<dbReference type="PANTHER" id="PTHR11639">
    <property type="entry name" value="S100 CALCIUM-BINDING PROTEIN"/>
    <property type="match status" value="1"/>
</dbReference>
<organism evidence="4">
    <name type="scientific">Stegastes partitus</name>
    <name type="common">bicolor damselfish</name>
    <dbReference type="NCBI Taxonomy" id="144197"/>
    <lineage>
        <taxon>Eukaryota</taxon>
        <taxon>Metazoa</taxon>
        <taxon>Chordata</taxon>
        <taxon>Craniata</taxon>
        <taxon>Vertebrata</taxon>
        <taxon>Euteleostomi</taxon>
        <taxon>Actinopterygii</taxon>
        <taxon>Neopterygii</taxon>
        <taxon>Teleostei</taxon>
        <taxon>Neoteleostei</taxon>
        <taxon>Acanthomorphata</taxon>
        <taxon>Ovalentaria</taxon>
        <taxon>Pomacentridae</taxon>
        <taxon>Stegastes</taxon>
    </lineage>
</organism>
<dbReference type="RefSeq" id="XP_008282090.1">
    <property type="nucleotide sequence ID" value="XM_008283868.1"/>
</dbReference>
<dbReference type="GO" id="GO:0005615">
    <property type="term" value="C:extracellular space"/>
    <property type="evidence" value="ECO:0007669"/>
    <property type="project" value="TreeGrafter"/>
</dbReference>
<evidence type="ECO:0000259" key="3">
    <source>
        <dbReference type="PROSITE" id="PS50222"/>
    </source>
</evidence>
<dbReference type="Gene3D" id="1.10.238.10">
    <property type="entry name" value="EF-hand"/>
    <property type="match status" value="1"/>
</dbReference>
<name>A0A3B5BLP1_9TELE</name>
<proteinExistence type="predicted"/>
<dbReference type="GeneTree" id="ENSGT00940000154172"/>
<feature type="domain" description="EF-hand" evidence="3">
    <location>
        <begin position="59"/>
        <end position="81"/>
    </location>
</feature>
<dbReference type="OrthoDB" id="9451669at2759"/>
<dbReference type="SUPFAM" id="SSF47473">
    <property type="entry name" value="EF-hand"/>
    <property type="match status" value="1"/>
</dbReference>
<keyword evidence="5" id="KW-1185">Reference proteome</keyword>
<dbReference type="CTD" id="6282"/>
<dbReference type="STRING" id="144197.ENSSPAP00000029392"/>
<sequence>MEAAIHTITAQFKSFAGDDGSSSTLSKKEFKSLVISQLPNLVKNASEPGAIERLMGSEDTDNDGELTFAEFWTLIGKLASEEAGFTQ</sequence>
<keyword evidence="2" id="KW-0106">Calcium</keyword>
<dbReference type="GO" id="GO:0046914">
    <property type="term" value="F:transition metal ion binding"/>
    <property type="evidence" value="ECO:0007669"/>
    <property type="project" value="InterPro"/>
</dbReference>
<protein>
    <submittedName>
        <fullName evidence="4 6">Protein S100-A13-like</fullName>
    </submittedName>
</protein>
<dbReference type="PROSITE" id="PS50222">
    <property type="entry name" value="EF_HAND_2"/>
    <property type="match status" value="1"/>
</dbReference>
<dbReference type="PROSITE" id="PS00018">
    <property type="entry name" value="EF_HAND_1"/>
    <property type="match status" value="1"/>
</dbReference>
<dbReference type="InterPro" id="IPR002048">
    <property type="entry name" value="EF_hand_dom"/>
</dbReference>
<dbReference type="InterPro" id="IPR013787">
    <property type="entry name" value="S100_Ca-bd_sub"/>
</dbReference>
<evidence type="ECO:0000256" key="1">
    <source>
        <dbReference type="ARBA" id="ARBA00022723"/>
    </source>
</evidence>
<evidence type="ECO:0000313" key="6">
    <source>
        <dbReference type="RefSeq" id="XP_008282090.1"/>
    </source>
</evidence>
<dbReference type="GO" id="GO:0048471">
    <property type="term" value="C:perinuclear region of cytoplasm"/>
    <property type="evidence" value="ECO:0007669"/>
    <property type="project" value="TreeGrafter"/>
</dbReference>
<evidence type="ECO:0000313" key="7">
    <source>
        <dbReference type="RefSeq" id="XP_008282091.1"/>
    </source>
</evidence>
<gene>
    <name evidence="6 7" type="primary">LOC103358764</name>
</gene>
<dbReference type="RefSeq" id="XP_008282091.1">
    <property type="nucleotide sequence ID" value="XM_008283869.1"/>
</dbReference>
<dbReference type="SMART" id="SM01394">
    <property type="entry name" value="S_100"/>
    <property type="match status" value="1"/>
</dbReference>
<evidence type="ECO:0000313" key="5">
    <source>
        <dbReference type="Proteomes" id="UP000694891"/>
    </source>
</evidence>
<keyword evidence="1" id="KW-0479">Metal-binding</keyword>
<evidence type="ECO:0000256" key="2">
    <source>
        <dbReference type="ARBA" id="ARBA00022837"/>
    </source>
</evidence>
<dbReference type="CDD" id="cd00213">
    <property type="entry name" value="S-100"/>
    <property type="match status" value="1"/>
</dbReference>
<dbReference type="AlphaFoldDB" id="A0A3B5BLP1"/>